<evidence type="ECO:0000313" key="8">
    <source>
        <dbReference type="Proteomes" id="UP000274762"/>
    </source>
</evidence>
<keyword evidence="1" id="KW-0479">Metal-binding</keyword>
<dbReference type="GO" id="GO:0016787">
    <property type="term" value="F:hydrolase activity"/>
    <property type="evidence" value="ECO:0007669"/>
    <property type="project" value="UniProtKB-KW"/>
</dbReference>
<reference evidence="7 8" key="1">
    <citation type="submission" date="2018-10" db="EMBL/GenBank/DDBJ databases">
        <title>Sequencing the genomes of 1000 actinobacteria strains.</title>
        <authorList>
            <person name="Klenk H.-P."/>
        </authorList>
    </citation>
    <scope>NUCLEOTIDE SEQUENCE [LARGE SCALE GENOMIC DNA]</scope>
    <source>
        <strain evidence="7 8">DSM 44343</strain>
    </source>
</reference>
<gene>
    <name evidence="7" type="ORF">DFJ75_0416</name>
    <name evidence="6" type="ORF">R4198_05285</name>
</gene>
<accession>A0A495JZ81</accession>
<evidence type="ECO:0000313" key="6">
    <source>
        <dbReference type="EMBL" id="MDV7133102.1"/>
    </source>
</evidence>
<dbReference type="PANTHER" id="PTHR42988">
    <property type="entry name" value="PHOSPHOHYDROLASE"/>
    <property type="match status" value="1"/>
</dbReference>
<evidence type="ECO:0000259" key="5">
    <source>
        <dbReference type="Pfam" id="PF00149"/>
    </source>
</evidence>
<dbReference type="Pfam" id="PF00149">
    <property type="entry name" value="Metallophos"/>
    <property type="match status" value="1"/>
</dbReference>
<comment type="caution">
    <text evidence="7">The sequence shown here is derived from an EMBL/GenBank/DDBJ whole genome shotgun (WGS) entry which is preliminary data.</text>
</comment>
<accession>A0A315S5R0</accession>
<evidence type="ECO:0000256" key="1">
    <source>
        <dbReference type="ARBA" id="ARBA00022723"/>
    </source>
</evidence>
<dbReference type="Gene3D" id="3.60.21.10">
    <property type="match status" value="1"/>
</dbReference>
<dbReference type="InterPro" id="IPR029052">
    <property type="entry name" value="Metallo-depent_PP-like"/>
</dbReference>
<dbReference type="EMBL" id="RBKV01000001">
    <property type="protein sequence ID" value="RKR93632.1"/>
    <property type="molecule type" value="Genomic_DNA"/>
</dbReference>
<comment type="similarity">
    <text evidence="4">Belongs to the cyclic nucleotide phosphodiesterase class-III family.</text>
</comment>
<evidence type="ECO:0000256" key="2">
    <source>
        <dbReference type="ARBA" id="ARBA00022801"/>
    </source>
</evidence>
<dbReference type="EMBL" id="JAWLUM010000001">
    <property type="protein sequence ID" value="MDV7133102.1"/>
    <property type="molecule type" value="Genomic_DNA"/>
</dbReference>
<dbReference type="SUPFAM" id="SSF56300">
    <property type="entry name" value="Metallo-dependent phosphatases"/>
    <property type="match status" value="1"/>
</dbReference>
<keyword evidence="2" id="KW-0378">Hydrolase</keyword>
<proteinExistence type="inferred from homology"/>
<dbReference type="AlphaFoldDB" id="A0A315S5R0"/>
<evidence type="ECO:0000256" key="3">
    <source>
        <dbReference type="ARBA" id="ARBA00023004"/>
    </source>
</evidence>
<evidence type="ECO:0000313" key="7">
    <source>
        <dbReference type="EMBL" id="RKR93632.1"/>
    </source>
</evidence>
<protein>
    <submittedName>
        <fullName evidence="7">Calcineurin-like phosphoesterase family protein</fullName>
    </submittedName>
    <submittedName>
        <fullName evidence="6">Metallophosphoesterase</fullName>
    </submittedName>
</protein>
<keyword evidence="9" id="KW-1185">Reference proteome</keyword>
<keyword evidence="3" id="KW-0408">Iron</keyword>
<organism evidence="7 8">
    <name type="scientific">Williamsia marianensis</name>
    <dbReference type="NCBI Taxonomy" id="85044"/>
    <lineage>
        <taxon>Bacteria</taxon>
        <taxon>Bacillati</taxon>
        <taxon>Actinomycetota</taxon>
        <taxon>Actinomycetes</taxon>
        <taxon>Mycobacteriales</taxon>
        <taxon>Nocardiaceae</taxon>
        <taxon>Williamsia</taxon>
    </lineage>
</organism>
<dbReference type="InterPro" id="IPR050884">
    <property type="entry name" value="CNP_phosphodiesterase-III"/>
</dbReference>
<evidence type="ECO:0000256" key="4">
    <source>
        <dbReference type="ARBA" id="ARBA00025742"/>
    </source>
</evidence>
<dbReference type="RefSeq" id="WP_062796656.1">
    <property type="nucleotide sequence ID" value="NZ_CBCRXS010000001.1"/>
</dbReference>
<dbReference type="Proteomes" id="UP001185792">
    <property type="component" value="Unassembled WGS sequence"/>
</dbReference>
<dbReference type="GO" id="GO:0046872">
    <property type="term" value="F:metal ion binding"/>
    <property type="evidence" value="ECO:0007669"/>
    <property type="project" value="UniProtKB-KW"/>
</dbReference>
<feature type="domain" description="Calcineurin-like phosphoesterase" evidence="5">
    <location>
        <begin position="3"/>
        <end position="188"/>
    </location>
</feature>
<evidence type="ECO:0000313" key="9">
    <source>
        <dbReference type="Proteomes" id="UP001185792"/>
    </source>
</evidence>
<dbReference type="PANTHER" id="PTHR42988:SF2">
    <property type="entry name" value="CYCLIC NUCLEOTIDE PHOSPHODIESTERASE CBUA0032-RELATED"/>
    <property type="match status" value="1"/>
</dbReference>
<dbReference type="InterPro" id="IPR004843">
    <property type="entry name" value="Calcineurin-like_PHP"/>
</dbReference>
<dbReference type="Proteomes" id="UP000274762">
    <property type="component" value="Unassembled WGS sequence"/>
</dbReference>
<reference evidence="6 9" key="2">
    <citation type="submission" date="2023-10" db="EMBL/GenBank/DDBJ databases">
        <title>Development of a sustainable strategy for remediation of hydrocarbon-contaminated territories based on the waste exchange concept.</title>
        <authorList>
            <person name="Krivoruchko A."/>
        </authorList>
    </citation>
    <scope>NUCLEOTIDE SEQUENCE [LARGE SCALE GENOMIC DNA]</scope>
    <source>
        <strain evidence="6 9">IEGM 1236</strain>
    </source>
</reference>
<name>A0A315S5R0_WILMA</name>
<sequence length="247" mass="26729">MLVVAHMSDLHFNGTLRARRRITAVLDYINARAEGIDALVITGDITDTGKQSQYEEAAATLRSDLPILICPGNHDDRGEFSHGLLGTHITDRPLNHSRTIAGGLFLVCDSSIPGRNEGYLDDATIAWMDAEISSAGPHVPVFIAFHHPPVMLQMPFMDTIRQTGEERLIALVDKHPNIVNFMCGHAHTGAVTAFAGRPVCLAPGVASTLNLPFEGAEVINEGQPPGLAFHVYAEGRVISHFRSVPVD</sequence>